<keyword evidence="4" id="KW-1185">Reference proteome</keyword>
<name>A0A0D2B0F6_9PEZI</name>
<dbReference type="Gene3D" id="3.40.50.720">
    <property type="entry name" value="NAD(P)-binding Rossmann-like Domain"/>
    <property type="match status" value="1"/>
</dbReference>
<evidence type="ECO:0000313" key="4">
    <source>
        <dbReference type="Proteomes" id="UP000053259"/>
    </source>
</evidence>
<dbReference type="FunCoup" id="A0A0D2B0F6">
    <property type="interactions" value="666"/>
</dbReference>
<dbReference type="RefSeq" id="XP_016214723.1">
    <property type="nucleotide sequence ID" value="XM_016357319.1"/>
</dbReference>
<dbReference type="HOGENOM" id="CLU_025711_1_0_1"/>
<dbReference type="InParanoid" id="A0A0D2B0F6"/>
<dbReference type="OrthoDB" id="10254604at2759"/>
<sequence length="274" mass="30305">MSDKQVLLLGGHGKVALHLTPLLLAKSWNVTSVVRNPDHEADILKLGENKPGKIEVLLDSLDDVTSVEHAERVLDKVRPDIVVWSAGAGGKGGPARTKAVDEVAAKHYISASVARPSVKKFMMVSYIGSRRNRPAWWNDDDWKAAQHINTDVLPAYFAAKVEADEHLAALAHRRNVVDTKFQAINLRPATLTDEPSTGKVTLGKTRARGQVSRETVARLAVAMLERDDTRGWYDFYEGDEPIDEAVARVVKEGWDGIEGEDLDRIYGRTGLYTF</sequence>
<dbReference type="InterPro" id="IPR036291">
    <property type="entry name" value="NAD(P)-bd_dom_sf"/>
</dbReference>
<comment type="similarity">
    <text evidence="1">Belongs to the avfA family.</text>
</comment>
<dbReference type="EMBL" id="KN847539">
    <property type="protein sequence ID" value="KIW04854.1"/>
    <property type="molecule type" value="Genomic_DNA"/>
</dbReference>
<protein>
    <recommendedName>
        <fullName evidence="2">NAD(P)-binding domain-containing protein</fullName>
    </recommendedName>
</protein>
<dbReference type="Pfam" id="PF13460">
    <property type="entry name" value="NAD_binding_10"/>
    <property type="match status" value="1"/>
</dbReference>
<dbReference type="VEuPathDB" id="FungiDB:PV09_04036"/>
<accession>A0A0D2B0F6</accession>
<feature type="domain" description="NAD(P)-binding" evidence="2">
    <location>
        <begin position="10"/>
        <end position="226"/>
    </location>
</feature>
<dbReference type="InterPro" id="IPR016040">
    <property type="entry name" value="NAD(P)-bd_dom"/>
</dbReference>
<dbReference type="PANTHER" id="PTHR15020:SF50">
    <property type="entry name" value="UPF0659 PROTEIN YMR090W"/>
    <property type="match status" value="1"/>
</dbReference>
<evidence type="ECO:0000313" key="3">
    <source>
        <dbReference type="EMBL" id="KIW04854.1"/>
    </source>
</evidence>
<dbReference type="AlphaFoldDB" id="A0A0D2B0F6"/>
<reference evidence="3 4" key="1">
    <citation type="submission" date="2015-01" db="EMBL/GenBank/DDBJ databases">
        <title>The Genome Sequence of Ochroconis gallopava CBS43764.</title>
        <authorList>
            <consortium name="The Broad Institute Genomics Platform"/>
            <person name="Cuomo C."/>
            <person name="de Hoog S."/>
            <person name="Gorbushina A."/>
            <person name="Stielow B."/>
            <person name="Teixiera M."/>
            <person name="Abouelleil A."/>
            <person name="Chapman S.B."/>
            <person name="Priest M."/>
            <person name="Young S.K."/>
            <person name="Wortman J."/>
            <person name="Nusbaum C."/>
            <person name="Birren B."/>
        </authorList>
    </citation>
    <scope>NUCLEOTIDE SEQUENCE [LARGE SCALE GENOMIC DNA]</scope>
    <source>
        <strain evidence="3 4">CBS 43764</strain>
    </source>
</reference>
<dbReference type="Proteomes" id="UP000053259">
    <property type="component" value="Unassembled WGS sequence"/>
</dbReference>
<evidence type="ECO:0000259" key="2">
    <source>
        <dbReference type="Pfam" id="PF13460"/>
    </source>
</evidence>
<dbReference type="PANTHER" id="PTHR15020">
    <property type="entry name" value="FLAVIN REDUCTASE-RELATED"/>
    <property type="match status" value="1"/>
</dbReference>
<gene>
    <name evidence="3" type="ORF">PV09_04036</name>
</gene>
<dbReference type="GeneID" id="27312009"/>
<dbReference type="STRING" id="253628.A0A0D2B0F6"/>
<evidence type="ECO:0000256" key="1">
    <source>
        <dbReference type="ARBA" id="ARBA00038376"/>
    </source>
</evidence>
<proteinExistence type="inferred from homology"/>
<dbReference type="SUPFAM" id="SSF51735">
    <property type="entry name" value="NAD(P)-binding Rossmann-fold domains"/>
    <property type="match status" value="1"/>
</dbReference>
<organism evidence="3 4">
    <name type="scientific">Verruconis gallopava</name>
    <dbReference type="NCBI Taxonomy" id="253628"/>
    <lineage>
        <taxon>Eukaryota</taxon>
        <taxon>Fungi</taxon>
        <taxon>Dikarya</taxon>
        <taxon>Ascomycota</taxon>
        <taxon>Pezizomycotina</taxon>
        <taxon>Dothideomycetes</taxon>
        <taxon>Pleosporomycetidae</taxon>
        <taxon>Venturiales</taxon>
        <taxon>Sympoventuriaceae</taxon>
        <taxon>Verruconis</taxon>
    </lineage>
</organism>